<dbReference type="FunFam" id="3.40.50.10890:FF:000001">
    <property type="entry name" value="Cleavage and polyadenylation specificity factor subunit 3"/>
    <property type="match status" value="1"/>
</dbReference>
<reference evidence="9 10" key="1">
    <citation type="submission" date="2022-07" db="EMBL/GenBank/DDBJ databases">
        <title>Genome-wide signatures of adaptation to extreme environments.</title>
        <authorList>
            <person name="Cho C.H."/>
            <person name="Yoon H.S."/>
        </authorList>
    </citation>
    <scope>NUCLEOTIDE SEQUENCE [LARGE SCALE GENOMIC DNA]</scope>
    <source>
        <strain evidence="9 10">DBV 063 E5</strain>
    </source>
</reference>
<dbReference type="InterPro" id="IPR001279">
    <property type="entry name" value="Metallo-B-lactamas"/>
</dbReference>
<keyword evidence="10" id="KW-1185">Reference proteome</keyword>
<dbReference type="GO" id="GO:0006398">
    <property type="term" value="P:mRNA 3'-end processing by stem-loop binding and cleavage"/>
    <property type="evidence" value="ECO:0007669"/>
    <property type="project" value="TreeGrafter"/>
</dbReference>
<dbReference type="InterPro" id="IPR011108">
    <property type="entry name" value="RMMBL"/>
</dbReference>
<evidence type="ECO:0008006" key="11">
    <source>
        <dbReference type="Google" id="ProtNLM"/>
    </source>
</evidence>
<evidence type="ECO:0000259" key="8">
    <source>
        <dbReference type="SMART" id="SM01098"/>
    </source>
</evidence>
<proteinExistence type="predicted"/>
<dbReference type="GO" id="GO:0003723">
    <property type="term" value="F:RNA binding"/>
    <property type="evidence" value="ECO:0007669"/>
    <property type="project" value="TreeGrafter"/>
</dbReference>
<dbReference type="GO" id="GO:0004521">
    <property type="term" value="F:RNA endonuclease activity"/>
    <property type="evidence" value="ECO:0007669"/>
    <property type="project" value="TreeGrafter"/>
</dbReference>
<feature type="domain" description="Pre-mRNA 3'-end-processing endonuclease polyadenylation factor C-term" evidence="8">
    <location>
        <begin position="515"/>
        <end position="727"/>
    </location>
</feature>
<evidence type="ECO:0000256" key="5">
    <source>
        <dbReference type="ARBA" id="ARBA00023242"/>
    </source>
</evidence>
<gene>
    <name evidence="9" type="ORF">CDCA_CDCA19G4635</name>
</gene>
<evidence type="ECO:0000313" key="10">
    <source>
        <dbReference type="Proteomes" id="UP001301350"/>
    </source>
</evidence>
<protein>
    <recommendedName>
        <fullName evidence="11">Cleavage and polyadenylation specificity factor</fullName>
    </recommendedName>
</protein>
<evidence type="ECO:0000256" key="3">
    <source>
        <dbReference type="ARBA" id="ARBA00022722"/>
    </source>
</evidence>
<dbReference type="Pfam" id="PF07521">
    <property type="entry name" value="RMMBL"/>
    <property type="match status" value="1"/>
</dbReference>
<evidence type="ECO:0000256" key="1">
    <source>
        <dbReference type="ARBA" id="ARBA00004123"/>
    </source>
</evidence>
<dbReference type="CDD" id="cd16292">
    <property type="entry name" value="CPSF3-like_MBL-fold"/>
    <property type="match status" value="1"/>
</dbReference>
<keyword evidence="2" id="KW-0507">mRNA processing</keyword>
<dbReference type="AlphaFoldDB" id="A0AAV9J203"/>
<keyword evidence="5" id="KW-0539">Nucleus</keyword>
<dbReference type="GO" id="GO:0005847">
    <property type="term" value="C:mRNA cleavage and polyadenylation specificity factor complex"/>
    <property type="evidence" value="ECO:0007669"/>
    <property type="project" value="TreeGrafter"/>
</dbReference>
<dbReference type="Pfam" id="PF10996">
    <property type="entry name" value="Beta-Casp"/>
    <property type="match status" value="1"/>
</dbReference>
<dbReference type="EMBL" id="JANCYW010000019">
    <property type="protein sequence ID" value="KAK4538610.1"/>
    <property type="molecule type" value="Genomic_DNA"/>
</dbReference>
<dbReference type="GO" id="GO:0004534">
    <property type="term" value="F:5'-3' RNA exonuclease activity"/>
    <property type="evidence" value="ECO:0007669"/>
    <property type="project" value="TreeGrafter"/>
</dbReference>
<dbReference type="PANTHER" id="PTHR11203:SF11">
    <property type="entry name" value="CLEAVAGE AND POLYADENYLATION SPECIFICITY FACTOR SUBUNIT 3"/>
    <property type="match status" value="1"/>
</dbReference>
<dbReference type="SUPFAM" id="SSF56281">
    <property type="entry name" value="Metallo-hydrolase/oxidoreductase"/>
    <property type="match status" value="1"/>
</dbReference>
<comment type="subcellular location">
    <subcellularLocation>
        <location evidence="1">Nucleus</location>
    </subcellularLocation>
</comment>
<evidence type="ECO:0000259" key="6">
    <source>
        <dbReference type="SMART" id="SM00849"/>
    </source>
</evidence>
<dbReference type="InterPro" id="IPR036866">
    <property type="entry name" value="RibonucZ/Hydroxyglut_hydro"/>
</dbReference>
<dbReference type="SMART" id="SM01098">
    <property type="entry name" value="CPSF73-100_C"/>
    <property type="match status" value="1"/>
</dbReference>
<sequence length="737" mass="81835">MPSAAEDDVLTVTPLGAGAEVGRSCVIVRFKRKTIMFDCGVHPAYSGLAALPFFDEVDPSEIDLVLITHFHLDHCAGLPYLMTQTNFNPRGRVFMTHPTKAVYRTLIGDFVRVGSSDFAGIVYSDADLNQTMSRIECIDYHQQVDVAGVRIAAYNAGHVLGAAMFMVEVAGVRVLYTGDFSRQEDRHLMEAEVPPGAHPDVLISESTYGVQVHEPRRVREARFTQRVAEVVKRGGRCLLPVFALGRAQELLLILEEYWEAHPELQDIPIYYSSSIAKRCMAVYATYINQMNQHIQQRYLRHGNPFAFKYVSNIRSLESFDDTGPCVFMASPGMLQSGVSRRLFERWCTDRRNGVVLPGYSVSGTLAKYVLSGPAMVPRLDGQQVPLRCSVDYITFSAHSDFMQTSEFIDRCRPANVVLVHGESNEMQRLAHALDNRFNRREDVTTAVQSAARQVEGGAEVEALGEGVGEGGVGGESTRRQLRIFTPKNTRSVYLEFRGEVTAKAIGTLAKQRPEAGTPVAGVLLRRDYKHTLMQAAELEVYTTVKTARVRQRLLVPLQVPGGYAALLQEVRGRFQHVEEEEEKAEEEADSKGAVRVGRLVRIAPRAPEGAEQPPSMVLEWEASYAADAVVDALVALAMARSAPEERDGSRSGLSQFRDDRLLDVERRLLAERFHTVEVVTPTVSRMVLDLWEVRIDHDTGQVTCDDAPIKAQVELALRRIHAAVLPIPDGFCGDSCC</sequence>
<accession>A0AAV9J203</accession>
<dbReference type="InterPro" id="IPR021718">
    <property type="entry name" value="CPSF73-100_C"/>
</dbReference>
<evidence type="ECO:0000256" key="2">
    <source>
        <dbReference type="ARBA" id="ARBA00022664"/>
    </source>
</evidence>
<dbReference type="Proteomes" id="UP001301350">
    <property type="component" value="Unassembled WGS sequence"/>
</dbReference>
<evidence type="ECO:0000256" key="4">
    <source>
        <dbReference type="ARBA" id="ARBA00022801"/>
    </source>
</evidence>
<dbReference type="InterPro" id="IPR022712">
    <property type="entry name" value="Beta_Casp"/>
</dbReference>
<dbReference type="Gene3D" id="3.60.15.10">
    <property type="entry name" value="Ribonuclease Z/Hydroxyacylglutathione hydrolase-like"/>
    <property type="match status" value="1"/>
</dbReference>
<dbReference type="SMART" id="SM00849">
    <property type="entry name" value="Lactamase_B"/>
    <property type="match status" value="1"/>
</dbReference>
<dbReference type="Pfam" id="PF16661">
    <property type="entry name" value="Lactamase_B_6"/>
    <property type="match status" value="1"/>
</dbReference>
<feature type="domain" description="Beta-Casp" evidence="7">
    <location>
        <begin position="247"/>
        <end position="369"/>
    </location>
</feature>
<dbReference type="SMART" id="SM01027">
    <property type="entry name" value="Beta-Casp"/>
    <property type="match status" value="1"/>
</dbReference>
<dbReference type="Gene3D" id="3.40.50.10890">
    <property type="match status" value="1"/>
</dbReference>
<keyword evidence="4" id="KW-0378">Hydrolase</keyword>
<organism evidence="9 10">
    <name type="scientific">Cyanidium caldarium</name>
    <name type="common">Red alga</name>
    <dbReference type="NCBI Taxonomy" id="2771"/>
    <lineage>
        <taxon>Eukaryota</taxon>
        <taxon>Rhodophyta</taxon>
        <taxon>Bangiophyceae</taxon>
        <taxon>Cyanidiales</taxon>
        <taxon>Cyanidiaceae</taxon>
        <taxon>Cyanidium</taxon>
    </lineage>
</organism>
<name>A0AAV9J203_CYACA</name>
<dbReference type="PANTHER" id="PTHR11203">
    <property type="entry name" value="CLEAVAGE AND POLYADENYLATION SPECIFICITY FACTOR FAMILY MEMBER"/>
    <property type="match status" value="1"/>
</dbReference>
<dbReference type="InterPro" id="IPR050698">
    <property type="entry name" value="MBL"/>
</dbReference>
<feature type="domain" description="Metallo-beta-lactamase" evidence="6">
    <location>
        <begin position="22"/>
        <end position="222"/>
    </location>
</feature>
<dbReference type="Pfam" id="PF11718">
    <property type="entry name" value="CPSF73-100_C"/>
    <property type="match status" value="1"/>
</dbReference>
<evidence type="ECO:0000313" key="9">
    <source>
        <dbReference type="EMBL" id="KAK4538610.1"/>
    </source>
</evidence>
<evidence type="ECO:0000259" key="7">
    <source>
        <dbReference type="SMART" id="SM01027"/>
    </source>
</evidence>
<keyword evidence="3" id="KW-0540">Nuclease</keyword>
<comment type="caution">
    <text evidence="9">The sequence shown here is derived from an EMBL/GenBank/DDBJ whole genome shotgun (WGS) entry which is preliminary data.</text>
</comment>